<accession>A0A9P6QU04</accession>
<evidence type="ECO:0000256" key="1">
    <source>
        <dbReference type="SAM" id="MobiDB-lite"/>
    </source>
</evidence>
<dbReference type="OrthoDB" id="2439453at2759"/>
<organism evidence="4 5">
    <name type="scientific">Linnemannia gamsii</name>
    <dbReference type="NCBI Taxonomy" id="64522"/>
    <lineage>
        <taxon>Eukaryota</taxon>
        <taxon>Fungi</taxon>
        <taxon>Fungi incertae sedis</taxon>
        <taxon>Mucoromycota</taxon>
        <taxon>Mortierellomycotina</taxon>
        <taxon>Mortierellomycetes</taxon>
        <taxon>Mortierellales</taxon>
        <taxon>Mortierellaceae</taxon>
        <taxon>Linnemannia</taxon>
    </lineage>
</organism>
<dbReference type="PANTHER" id="PTHR24345">
    <property type="entry name" value="SERINE/THREONINE-PROTEIN KINASE PLK"/>
    <property type="match status" value="1"/>
</dbReference>
<keyword evidence="2" id="KW-0812">Transmembrane</keyword>
<dbReference type="GO" id="GO:0005524">
    <property type="term" value="F:ATP binding"/>
    <property type="evidence" value="ECO:0007669"/>
    <property type="project" value="InterPro"/>
</dbReference>
<reference evidence="4" key="1">
    <citation type="journal article" date="2020" name="Fungal Divers.">
        <title>Resolving the Mortierellaceae phylogeny through synthesis of multi-gene phylogenetics and phylogenomics.</title>
        <authorList>
            <person name="Vandepol N."/>
            <person name="Liber J."/>
            <person name="Desiro A."/>
            <person name="Na H."/>
            <person name="Kennedy M."/>
            <person name="Barry K."/>
            <person name="Grigoriev I.V."/>
            <person name="Miller A.N."/>
            <person name="O'Donnell K."/>
            <person name="Stajich J.E."/>
            <person name="Bonito G."/>
        </authorList>
    </citation>
    <scope>NUCLEOTIDE SEQUENCE</scope>
    <source>
        <strain evidence="4">NVP60</strain>
    </source>
</reference>
<dbReference type="InterPro" id="IPR011009">
    <property type="entry name" value="Kinase-like_dom_sf"/>
</dbReference>
<dbReference type="Gene3D" id="1.10.510.10">
    <property type="entry name" value="Transferase(Phosphotransferase) domain 1"/>
    <property type="match status" value="1"/>
</dbReference>
<feature type="compositionally biased region" description="Basic and acidic residues" evidence="1">
    <location>
        <begin position="10"/>
        <end position="21"/>
    </location>
</feature>
<feature type="compositionally biased region" description="Acidic residues" evidence="1">
    <location>
        <begin position="132"/>
        <end position="164"/>
    </location>
</feature>
<feature type="transmembrane region" description="Helical" evidence="2">
    <location>
        <begin position="274"/>
        <end position="291"/>
    </location>
</feature>
<keyword evidence="2" id="KW-1133">Transmembrane helix</keyword>
<protein>
    <recommendedName>
        <fullName evidence="3">Protein kinase domain-containing protein</fullName>
    </recommendedName>
</protein>
<dbReference type="Proteomes" id="UP000823405">
    <property type="component" value="Unassembled WGS sequence"/>
</dbReference>
<dbReference type="InterPro" id="IPR000719">
    <property type="entry name" value="Prot_kinase_dom"/>
</dbReference>
<dbReference type="AlphaFoldDB" id="A0A9P6QU04"/>
<dbReference type="SUPFAM" id="SSF56112">
    <property type="entry name" value="Protein kinase-like (PK-like)"/>
    <property type="match status" value="1"/>
</dbReference>
<gene>
    <name evidence="4" type="ORF">BGZ97_004626</name>
</gene>
<proteinExistence type="predicted"/>
<feature type="compositionally biased region" description="Acidic residues" evidence="1">
    <location>
        <begin position="67"/>
        <end position="81"/>
    </location>
</feature>
<feature type="compositionally biased region" description="Polar residues" evidence="1">
    <location>
        <begin position="86"/>
        <end position="96"/>
    </location>
</feature>
<dbReference type="SMART" id="SM00220">
    <property type="entry name" value="S_TKc"/>
    <property type="match status" value="1"/>
</dbReference>
<sequence length="299" mass="32561">MARTLQGDDGANRTDHSHGEPDLDPISLDSSSNDDDGDDNGNLPSTYISINQEEAGSGVASIFSSSDNEEEVEGDEDDDDTSTNGALTSPPHNISPSRRALPVCSNRKLNTSSDSKSSSEPDGESSSGVGYDDAEEDDDSGEISSGSEDEDDEYATDEKDDEDANNDKGNQGNSDTDVAHNLFDIMFDRGRLDEFKVKQICSAITKGVNHIHGCAFLRRDLKPENVGFGEDMTPKVIELGLALRHKSVSANGVRVTRRFISPEIIKMRMHTKAMDIWVVGAFIFFMMFGRLPELTKKAN</sequence>
<feature type="region of interest" description="Disordered" evidence="1">
    <location>
        <begin position="1"/>
        <end position="177"/>
    </location>
</feature>
<dbReference type="Pfam" id="PF00069">
    <property type="entry name" value="Pkinase"/>
    <property type="match status" value="1"/>
</dbReference>
<evidence type="ECO:0000313" key="5">
    <source>
        <dbReference type="Proteomes" id="UP000823405"/>
    </source>
</evidence>
<dbReference type="PROSITE" id="PS50011">
    <property type="entry name" value="PROTEIN_KINASE_DOM"/>
    <property type="match status" value="1"/>
</dbReference>
<dbReference type="GO" id="GO:0005634">
    <property type="term" value="C:nucleus"/>
    <property type="evidence" value="ECO:0007669"/>
    <property type="project" value="TreeGrafter"/>
</dbReference>
<feature type="domain" description="Protein kinase" evidence="3">
    <location>
        <begin position="48"/>
        <end position="299"/>
    </location>
</feature>
<evidence type="ECO:0000259" key="3">
    <source>
        <dbReference type="PROSITE" id="PS50011"/>
    </source>
</evidence>
<dbReference type="GO" id="GO:0004672">
    <property type="term" value="F:protein kinase activity"/>
    <property type="evidence" value="ECO:0007669"/>
    <property type="project" value="InterPro"/>
</dbReference>
<keyword evidence="2" id="KW-0472">Membrane</keyword>
<keyword evidence="5" id="KW-1185">Reference proteome</keyword>
<dbReference type="EMBL" id="JAAAIN010002172">
    <property type="protein sequence ID" value="KAG0296137.1"/>
    <property type="molecule type" value="Genomic_DNA"/>
</dbReference>
<evidence type="ECO:0000313" key="4">
    <source>
        <dbReference type="EMBL" id="KAG0296137.1"/>
    </source>
</evidence>
<name>A0A9P6QU04_9FUNG</name>
<feature type="compositionally biased region" description="Low complexity" evidence="1">
    <location>
        <begin position="112"/>
        <end position="128"/>
    </location>
</feature>
<comment type="caution">
    <text evidence="4">The sequence shown here is derived from an EMBL/GenBank/DDBJ whole genome shotgun (WGS) entry which is preliminary data.</text>
</comment>
<evidence type="ECO:0000256" key="2">
    <source>
        <dbReference type="SAM" id="Phobius"/>
    </source>
</evidence>